<dbReference type="EMBL" id="JACBKZ010000001">
    <property type="protein sequence ID" value="KAF5960189.1"/>
    <property type="molecule type" value="Genomic_DNA"/>
</dbReference>
<dbReference type="Pfam" id="PF03168">
    <property type="entry name" value="LEA_2"/>
    <property type="match status" value="1"/>
</dbReference>
<dbReference type="InterPro" id="IPR004864">
    <property type="entry name" value="LEA_2"/>
</dbReference>
<keyword evidence="4 5" id="KW-0472">Membrane</keyword>
<evidence type="ECO:0000256" key="2">
    <source>
        <dbReference type="ARBA" id="ARBA00022692"/>
    </source>
</evidence>
<accession>A0A7J7I5K3</accession>
<reference evidence="7 8" key="2">
    <citation type="submission" date="2020-07" db="EMBL/GenBank/DDBJ databases">
        <title>Genome assembly of wild tea tree DASZ reveals pedigree and selection history of tea varieties.</title>
        <authorList>
            <person name="Zhang W."/>
        </authorList>
    </citation>
    <scope>NUCLEOTIDE SEQUENCE [LARGE SCALE GENOMIC DNA]</scope>
    <source>
        <strain evidence="8">cv. G240</strain>
        <tissue evidence="7">Leaf</tissue>
    </source>
</reference>
<evidence type="ECO:0000256" key="1">
    <source>
        <dbReference type="ARBA" id="ARBA00004167"/>
    </source>
</evidence>
<sequence>MSQILTKSPKHCGNKQGLNVSKFYKKLFCTFSTIFLSILLLIFLVYFILHPSKPQFSLKETDIYELNLSNTHLLNSSIQFTLLSKNPNNKVGIYYDVLQVYASYKGQQITTDTSLPPFYQGNQESNLLTGVFGWSRVTRGSLLRLRSGARSGGRETGIESEGEWTASMEGGDLGVRAV</sequence>
<keyword evidence="2 5" id="KW-0812">Transmembrane</keyword>
<reference evidence="8" key="1">
    <citation type="journal article" date="2020" name="Nat. Commun.">
        <title>Genome assembly of wild tea tree DASZ reveals pedigree and selection history of tea varieties.</title>
        <authorList>
            <person name="Zhang W."/>
            <person name="Zhang Y."/>
            <person name="Qiu H."/>
            <person name="Guo Y."/>
            <person name="Wan H."/>
            <person name="Zhang X."/>
            <person name="Scossa F."/>
            <person name="Alseekh S."/>
            <person name="Zhang Q."/>
            <person name="Wang P."/>
            <person name="Xu L."/>
            <person name="Schmidt M.H."/>
            <person name="Jia X."/>
            <person name="Li D."/>
            <person name="Zhu A."/>
            <person name="Guo F."/>
            <person name="Chen W."/>
            <person name="Ni D."/>
            <person name="Usadel B."/>
            <person name="Fernie A.R."/>
            <person name="Wen W."/>
        </authorList>
    </citation>
    <scope>NUCLEOTIDE SEQUENCE [LARGE SCALE GENOMIC DNA]</scope>
    <source>
        <strain evidence="8">cv. G240</strain>
    </source>
</reference>
<dbReference type="PANTHER" id="PTHR31415">
    <property type="entry name" value="OS05G0367900 PROTEIN"/>
    <property type="match status" value="1"/>
</dbReference>
<dbReference type="GO" id="GO:0005886">
    <property type="term" value="C:plasma membrane"/>
    <property type="evidence" value="ECO:0007669"/>
    <property type="project" value="TreeGrafter"/>
</dbReference>
<comment type="subcellular location">
    <subcellularLocation>
        <location evidence="1">Membrane</location>
        <topology evidence="1">Single-pass membrane protein</topology>
    </subcellularLocation>
</comment>
<evidence type="ECO:0000256" key="3">
    <source>
        <dbReference type="ARBA" id="ARBA00022989"/>
    </source>
</evidence>
<protein>
    <recommendedName>
        <fullName evidence="6">Late embryogenesis abundant protein LEA-2 subgroup domain-containing protein</fullName>
    </recommendedName>
</protein>
<gene>
    <name evidence="7" type="ORF">HYC85_001398</name>
</gene>
<comment type="caution">
    <text evidence="7">The sequence shown here is derived from an EMBL/GenBank/DDBJ whole genome shotgun (WGS) entry which is preliminary data.</text>
</comment>
<dbReference type="GO" id="GO:0009506">
    <property type="term" value="C:plasmodesma"/>
    <property type="evidence" value="ECO:0007669"/>
    <property type="project" value="TreeGrafter"/>
</dbReference>
<dbReference type="InterPro" id="IPR044839">
    <property type="entry name" value="NDR1-like"/>
</dbReference>
<dbReference type="AlphaFoldDB" id="A0A7J7I5K3"/>
<keyword evidence="3 5" id="KW-1133">Transmembrane helix</keyword>
<dbReference type="Proteomes" id="UP000593564">
    <property type="component" value="Unassembled WGS sequence"/>
</dbReference>
<feature type="domain" description="Late embryogenesis abundant protein LEA-2 subgroup" evidence="6">
    <location>
        <begin position="81"/>
        <end position="166"/>
    </location>
</feature>
<feature type="transmembrane region" description="Helical" evidence="5">
    <location>
        <begin position="27"/>
        <end position="49"/>
    </location>
</feature>
<evidence type="ECO:0000313" key="8">
    <source>
        <dbReference type="Proteomes" id="UP000593564"/>
    </source>
</evidence>
<evidence type="ECO:0000259" key="6">
    <source>
        <dbReference type="Pfam" id="PF03168"/>
    </source>
</evidence>
<dbReference type="PANTHER" id="PTHR31415:SF20">
    <property type="entry name" value="NDR1_HIN1-LIKE PROTEIN 26"/>
    <property type="match status" value="1"/>
</dbReference>
<keyword evidence="8" id="KW-1185">Reference proteome</keyword>
<evidence type="ECO:0000256" key="5">
    <source>
        <dbReference type="SAM" id="Phobius"/>
    </source>
</evidence>
<name>A0A7J7I5K3_CAMSI</name>
<proteinExistence type="predicted"/>
<dbReference type="GO" id="GO:0098542">
    <property type="term" value="P:defense response to other organism"/>
    <property type="evidence" value="ECO:0007669"/>
    <property type="project" value="InterPro"/>
</dbReference>
<organism evidence="7 8">
    <name type="scientific">Camellia sinensis</name>
    <name type="common">Tea plant</name>
    <name type="synonym">Thea sinensis</name>
    <dbReference type="NCBI Taxonomy" id="4442"/>
    <lineage>
        <taxon>Eukaryota</taxon>
        <taxon>Viridiplantae</taxon>
        <taxon>Streptophyta</taxon>
        <taxon>Embryophyta</taxon>
        <taxon>Tracheophyta</taxon>
        <taxon>Spermatophyta</taxon>
        <taxon>Magnoliopsida</taxon>
        <taxon>eudicotyledons</taxon>
        <taxon>Gunneridae</taxon>
        <taxon>Pentapetalae</taxon>
        <taxon>asterids</taxon>
        <taxon>Ericales</taxon>
        <taxon>Theaceae</taxon>
        <taxon>Camellia</taxon>
    </lineage>
</organism>
<evidence type="ECO:0000256" key="4">
    <source>
        <dbReference type="ARBA" id="ARBA00023136"/>
    </source>
</evidence>
<evidence type="ECO:0000313" key="7">
    <source>
        <dbReference type="EMBL" id="KAF5960189.1"/>
    </source>
</evidence>